<dbReference type="EMBL" id="MU970081">
    <property type="protein sequence ID" value="KAK9322237.1"/>
    <property type="molecule type" value="Genomic_DNA"/>
</dbReference>
<gene>
    <name evidence="1" type="ORF">V1517DRAFT_353170</name>
</gene>
<evidence type="ECO:0000313" key="2">
    <source>
        <dbReference type="Proteomes" id="UP001489719"/>
    </source>
</evidence>
<comment type="caution">
    <text evidence="1">The sequence shown here is derived from an EMBL/GenBank/DDBJ whole genome shotgun (WGS) entry which is preliminary data.</text>
</comment>
<keyword evidence="2" id="KW-1185">Reference proteome</keyword>
<organism evidence="1 2">
    <name type="scientific">Lipomyces orientalis</name>
    <dbReference type="NCBI Taxonomy" id="1233043"/>
    <lineage>
        <taxon>Eukaryota</taxon>
        <taxon>Fungi</taxon>
        <taxon>Dikarya</taxon>
        <taxon>Ascomycota</taxon>
        <taxon>Saccharomycotina</taxon>
        <taxon>Lipomycetes</taxon>
        <taxon>Lipomycetales</taxon>
        <taxon>Lipomycetaceae</taxon>
        <taxon>Lipomyces</taxon>
    </lineage>
</organism>
<sequence>MSGTRLPKLTASLALRAHRPRALGFIPALVATVTVPRRSAAVAVPDDHVSRASEVPPAEIKTPETEDIRATLEKAVRAHGPRNTWTREEIAAIYDTPLMDLVYSATGGCTEDCSYCAQSSRYDTGLKASKLVTMGSVLKAARIARDNGSTRFCMGAAWRDMKGRKSNLRDIKEMIKEVRGMGMEVCVTLGMLDDAQAKELKDAGLTAYNHNVDTSREFYPSVITTRSYDERLNTIENVSQAGISVCSGGILGLGEKKEDHIGLIYTLSTLPNHPESVPINTLVPIPGTPLGDNKPIEFKSVLRTIATARIVMPKSIVRLAAGRITLSDEKQALCFMAGANAIFTGDKMLTTDCTSWDEDKSLLEGWGLRPMKSFERRSANPEMVDSAEDAALENGNPKALFGTERPFEQVKQETGTSS</sequence>
<reference evidence="2" key="1">
    <citation type="journal article" date="2024" name="Front. Bioeng. Biotechnol.">
        <title>Genome-scale model development and genomic sequencing of the oleaginous clade Lipomyces.</title>
        <authorList>
            <person name="Czajka J.J."/>
            <person name="Han Y."/>
            <person name="Kim J."/>
            <person name="Mondo S.J."/>
            <person name="Hofstad B.A."/>
            <person name="Robles A."/>
            <person name="Haridas S."/>
            <person name="Riley R."/>
            <person name="LaButti K."/>
            <person name="Pangilinan J."/>
            <person name="Andreopoulos W."/>
            <person name="Lipzen A."/>
            <person name="Yan J."/>
            <person name="Wang M."/>
            <person name="Ng V."/>
            <person name="Grigoriev I.V."/>
            <person name="Spatafora J.W."/>
            <person name="Magnuson J.K."/>
            <person name="Baker S.E."/>
            <person name="Pomraning K.R."/>
        </authorList>
    </citation>
    <scope>NUCLEOTIDE SEQUENCE [LARGE SCALE GENOMIC DNA]</scope>
    <source>
        <strain evidence="2">CBS 10300</strain>
    </source>
</reference>
<protein>
    <submittedName>
        <fullName evidence="1">Uncharacterized protein</fullName>
    </submittedName>
</protein>
<name>A0ACC3TMW2_9ASCO</name>
<proteinExistence type="predicted"/>
<accession>A0ACC3TMW2</accession>
<dbReference type="Proteomes" id="UP001489719">
    <property type="component" value="Unassembled WGS sequence"/>
</dbReference>
<evidence type="ECO:0000313" key="1">
    <source>
        <dbReference type="EMBL" id="KAK9322237.1"/>
    </source>
</evidence>